<dbReference type="InterPro" id="IPR010982">
    <property type="entry name" value="Lambda_DNA-bd_dom_sf"/>
</dbReference>
<dbReference type="EMBL" id="CPYI01000002">
    <property type="protein sequence ID" value="CNE27561.1"/>
    <property type="molecule type" value="Genomic_DNA"/>
</dbReference>
<evidence type="ECO:0000313" key="6">
    <source>
        <dbReference type="EMBL" id="CNE27561.1"/>
    </source>
</evidence>
<dbReference type="CDD" id="cd01392">
    <property type="entry name" value="HTH_LacI"/>
    <property type="match status" value="1"/>
</dbReference>
<proteinExistence type="predicted"/>
<sequence length="331" mass="37262">MVSLKEVANLASVSLMTVSRAINTPEQLRPETYQRVMQAIEALNYVPDFFARKMRGNTTKTSTLAVLARDTATTPFSVEILLSIELTAREFGWNSFLVNLTSHEDSERAVNQLLAQRPDGIIFASMRLQQVTVPECLRDKNIVLANCVSENHTIPSYIPDDFEGQYQAMKLLLRRGYQRPLCIYLPESSLAGKARRAGVEKAWRESTLPPEQLRQCHLASGDEYYQDVISLLDRDCPDGKPDFDVLICGNDRIAFLAYQVLLAKGITIPQQVAVMGYDNMVGIGELFLPPLTTVQLPHYDIGREAALHLIERRESRLTHRLPCPLLERAST</sequence>
<dbReference type="Pfam" id="PF00356">
    <property type="entry name" value="LacI"/>
    <property type="match status" value="1"/>
</dbReference>
<keyword evidence="2" id="KW-0805">Transcription regulation</keyword>
<dbReference type="InterPro" id="IPR028082">
    <property type="entry name" value="Peripla_BP_I"/>
</dbReference>
<keyword evidence="1" id="KW-0678">Repressor</keyword>
<evidence type="ECO:0000313" key="7">
    <source>
        <dbReference type="Proteomes" id="UP000045824"/>
    </source>
</evidence>
<accession>A0A0T9KT52</accession>
<dbReference type="PROSITE" id="PS50932">
    <property type="entry name" value="HTH_LACI_2"/>
    <property type="match status" value="1"/>
</dbReference>
<evidence type="ECO:0000256" key="4">
    <source>
        <dbReference type="ARBA" id="ARBA00023163"/>
    </source>
</evidence>
<dbReference type="InterPro" id="IPR001761">
    <property type="entry name" value="Peripla_BP/Lac1_sug-bd_dom"/>
</dbReference>
<protein>
    <submittedName>
        <fullName evidence="6">LacI family sugar-binding transcriptional regulator</fullName>
    </submittedName>
</protein>
<reference evidence="6 7" key="1">
    <citation type="submission" date="2015-03" db="EMBL/GenBank/DDBJ databases">
        <authorList>
            <person name="Murphy D."/>
        </authorList>
    </citation>
    <scope>NUCLEOTIDE SEQUENCE [LARGE SCALE GENOMIC DNA]</scope>
    <source>
        <strain evidence="6 7">FCF326</strain>
    </source>
</reference>
<evidence type="ECO:0000256" key="1">
    <source>
        <dbReference type="ARBA" id="ARBA00022491"/>
    </source>
</evidence>
<dbReference type="SUPFAM" id="SSF53822">
    <property type="entry name" value="Periplasmic binding protein-like I"/>
    <property type="match status" value="1"/>
</dbReference>
<dbReference type="PANTHER" id="PTHR30146">
    <property type="entry name" value="LACI-RELATED TRANSCRIPTIONAL REPRESSOR"/>
    <property type="match status" value="1"/>
</dbReference>
<dbReference type="Gene3D" id="3.40.50.2300">
    <property type="match status" value="2"/>
</dbReference>
<dbReference type="SMART" id="SM00354">
    <property type="entry name" value="HTH_LACI"/>
    <property type="match status" value="1"/>
</dbReference>
<evidence type="ECO:0000259" key="5">
    <source>
        <dbReference type="PROSITE" id="PS50932"/>
    </source>
</evidence>
<dbReference type="InterPro" id="IPR000843">
    <property type="entry name" value="HTH_LacI"/>
</dbReference>
<dbReference type="AlphaFoldDB" id="A0A0T9KT52"/>
<dbReference type="PANTHER" id="PTHR30146:SF151">
    <property type="entry name" value="HTH-TYPE TRANSCRIPTIONAL REPRESSOR CYTR"/>
    <property type="match status" value="1"/>
</dbReference>
<dbReference type="SUPFAM" id="SSF47413">
    <property type="entry name" value="lambda repressor-like DNA-binding domains"/>
    <property type="match status" value="1"/>
</dbReference>
<dbReference type="PROSITE" id="PS00356">
    <property type="entry name" value="HTH_LACI_1"/>
    <property type="match status" value="1"/>
</dbReference>
<gene>
    <name evidence="6" type="primary">degA</name>
    <name evidence="6" type="ORF">ERS008491_00859</name>
</gene>
<organism evidence="6 7">
    <name type="scientific">Yersinia kristensenii</name>
    <dbReference type="NCBI Taxonomy" id="28152"/>
    <lineage>
        <taxon>Bacteria</taxon>
        <taxon>Pseudomonadati</taxon>
        <taxon>Pseudomonadota</taxon>
        <taxon>Gammaproteobacteria</taxon>
        <taxon>Enterobacterales</taxon>
        <taxon>Yersiniaceae</taxon>
        <taxon>Yersinia</taxon>
    </lineage>
</organism>
<dbReference type="GO" id="GO:0003700">
    <property type="term" value="F:DNA-binding transcription factor activity"/>
    <property type="evidence" value="ECO:0007669"/>
    <property type="project" value="TreeGrafter"/>
</dbReference>
<dbReference type="Gene3D" id="1.10.260.40">
    <property type="entry name" value="lambda repressor-like DNA-binding domains"/>
    <property type="match status" value="1"/>
</dbReference>
<evidence type="ECO:0000256" key="3">
    <source>
        <dbReference type="ARBA" id="ARBA00023125"/>
    </source>
</evidence>
<dbReference type="Proteomes" id="UP000045824">
    <property type="component" value="Unassembled WGS sequence"/>
</dbReference>
<dbReference type="CDD" id="cd06288">
    <property type="entry name" value="PBP1_sucrose_transcription_regulator"/>
    <property type="match status" value="1"/>
</dbReference>
<dbReference type="Pfam" id="PF00532">
    <property type="entry name" value="Peripla_BP_1"/>
    <property type="match status" value="1"/>
</dbReference>
<keyword evidence="4" id="KW-0804">Transcription</keyword>
<feature type="domain" description="HTH lacI-type" evidence="5">
    <location>
        <begin position="2"/>
        <end position="56"/>
    </location>
</feature>
<evidence type="ECO:0000256" key="2">
    <source>
        <dbReference type="ARBA" id="ARBA00023015"/>
    </source>
</evidence>
<dbReference type="RefSeq" id="WP_050094336.1">
    <property type="nucleotide sequence ID" value="NZ_CABHXV010000020.1"/>
</dbReference>
<dbReference type="GO" id="GO:0000976">
    <property type="term" value="F:transcription cis-regulatory region binding"/>
    <property type="evidence" value="ECO:0007669"/>
    <property type="project" value="TreeGrafter"/>
</dbReference>
<name>A0A0T9KT52_YERKR</name>
<keyword evidence="3" id="KW-0238">DNA-binding</keyword>